<organism evidence="2">
    <name type="scientific">Timema poppense</name>
    <name type="common">Walking stick</name>
    <dbReference type="NCBI Taxonomy" id="170557"/>
    <lineage>
        <taxon>Eukaryota</taxon>
        <taxon>Metazoa</taxon>
        <taxon>Ecdysozoa</taxon>
        <taxon>Arthropoda</taxon>
        <taxon>Hexapoda</taxon>
        <taxon>Insecta</taxon>
        <taxon>Pterygota</taxon>
        <taxon>Neoptera</taxon>
        <taxon>Polyneoptera</taxon>
        <taxon>Phasmatodea</taxon>
        <taxon>Timematodea</taxon>
        <taxon>Timematoidea</taxon>
        <taxon>Timematidae</taxon>
        <taxon>Timema</taxon>
    </lineage>
</organism>
<evidence type="ECO:0000313" key="2">
    <source>
        <dbReference type="EMBL" id="CAD7415000.1"/>
    </source>
</evidence>
<dbReference type="EMBL" id="OD008575">
    <property type="protein sequence ID" value="CAD7415000.1"/>
    <property type="molecule type" value="Genomic_DNA"/>
</dbReference>
<evidence type="ECO:0000256" key="1">
    <source>
        <dbReference type="SAM" id="MobiDB-lite"/>
    </source>
</evidence>
<gene>
    <name evidence="2" type="ORF">TPSB3V08_LOCUS10040</name>
</gene>
<accession>A0A7R9DHS5</accession>
<feature type="compositionally biased region" description="Polar residues" evidence="1">
    <location>
        <begin position="26"/>
        <end position="46"/>
    </location>
</feature>
<proteinExistence type="predicted"/>
<reference evidence="2" key="1">
    <citation type="submission" date="2020-11" db="EMBL/GenBank/DDBJ databases">
        <authorList>
            <person name="Tran Van P."/>
        </authorList>
    </citation>
    <scope>NUCLEOTIDE SEQUENCE</scope>
</reference>
<sequence length="201" mass="22151">MRTNSLISTLCPCSNTSREFDLVTPPVQNHNTTPSGVIGSSSSLNPDKQEYEGVSNVTNRTTTTKKRKNKKGVFLTLSCPSTPIGMKGEWDNPEEKPTSDRYHSPDLLLLLSNTVYGESEALDHASIKTSPELSQVYPLTLEEILGMVLSRIIGLCILDTRVIRTDGHEDKGAVLVLSSLPVKERLRFKFRPFALGVVAYS</sequence>
<protein>
    <submittedName>
        <fullName evidence="2">Uncharacterized protein</fullName>
    </submittedName>
</protein>
<dbReference type="AlphaFoldDB" id="A0A7R9DHS5"/>
<feature type="region of interest" description="Disordered" evidence="1">
    <location>
        <begin position="26"/>
        <end position="66"/>
    </location>
</feature>
<name>A0A7R9DHS5_TIMPO</name>